<reference evidence="2 3" key="1">
    <citation type="journal article" date="2018" name="Front. Plant Sci.">
        <title>Red Clover (Trifolium pratense) and Zigzag Clover (T. medium) - A Picture of Genomic Similarities and Differences.</title>
        <authorList>
            <person name="Dluhosova J."/>
            <person name="Istvanek J."/>
            <person name="Nedelnik J."/>
            <person name="Repkova J."/>
        </authorList>
    </citation>
    <scope>NUCLEOTIDE SEQUENCE [LARGE SCALE GENOMIC DNA]</scope>
    <source>
        <strain evidence="3">cv. 10/8</strain>
        <tissue evidence="2">Leaf</tissue>
    </source>
</reference>
<proteinExistence type="predicted"/>
<protein>
    <submittedName>
        <fullName evidence="2">Uncharacterized protein</fullName>
    </submittedName>
</protein>
<keyword evidence="3" id="KW-1185">Reference proteome</keyword>
<organism evidence="2 3">
    <name type="scientific">Trifolium medium</name>
    <dbReference type="NCBI Taxonomy" id="97028"/>
    <lineage>
        <taxon>Eukaryota</taxon>
        <taxon>Viridiplantae</taxon>
        <taxon>Streptophyta</taxon>
        <taxon>Embryophyta</taxon>
        <taxon>Tracheophyta</taxon>
        <taxon>Spermatophyta</taxon>
        <taxon>Magnoliopsida</taxon>
        <taxon>eudicotyledons</taxon>
        <taxon>Gunneridae</taxon>
        <taxon>Pentapetalae</taxon>
        <taxon>rosids</taxon>
        <taxon>fabids</taxon>
        <taxon>Fabales</taxon>
        <taxon>Fabaceae</taxon>
        <taxon>Papilionoideae</taxon>
        <taxon>50 kb inversion clade</taxon>
        <taxon>NPAAA clade</taxon>
        <taxon>Hologalegina</taxon>
        <taxon>IRL clade</taxon>
        <taxon>Trifolieae</taxon>
        <taxon>Trifolium</taxon>
    </lineage>
</organism>
<accession>A0A392S6J7</accession>
<feature type="non-terminal residue" evidence="2">
    <location>
        <position position="1"/>
    </location>
</feature>
<dbReference type="AlphaFoldDB" id="A0A392S6J7"/>
<evidence type="ECO:0000313" key="3">
    <source>
        <dbReference type="Proteomes" id="UP000265520"/>
    </source>
</evidence>
<feature type="non-terminal residue" evidence="2">
    <location>
        <position position="112"/>
    </location>
</feature>
<evidence type="ECO:0000256" key="1">
    <source>
        <dbReference type="SAM" id="MobiDB-lite"/>
    </source>
</evidence>
<dbReference type="Proteomes" id="UP000265520">
    <property type="component" value="Unassembled WGS sequence"/>
</dbReference>
<sequence length="112" mass="13058">GPPPAQHQQHQAPPYIPQQQQFTDYELGMAASTYVQHVRMDWGLPHFSPQLMAAVQAYLRSTPAPPYNHQYPEQADLTGHFQRQSTRLVEHQNHVQDTWSEYRQRHPPTPHD</sequence>
<comment type="caution">
    <text evidence="2">The sequence shown here is derived from an EMBL/GenBank/DDBJ whole genome shotgun (WGS) entry which is preliminary data.</text>
</comment>
<evidence type="ECO:0000313" key="2">
    <source>
        <dbReference type="EMBL" id="MCI43515.1"/>
    </source>
</evidence>
<feature type="region of interest" description="Disordered" evidence="1">
    <location>
        <begin position="88"/>
        <end position="112"/>
    </location>
</feature>
<name>A0A392S6J7_9FABA</name>
<dbReference type="EMBL" id="LXQA010318462">
    <property type="protein sequence ID" value="MCI43515.1"/>
    <property type="molecule type" value="Genomic_DNA"/>
</dbReference>